<comment type="similarity">
    <text evidence="1">Belongs to the iron-containing alcohol dehydrogenase family.</text>
</comment>
<dbReference type="InterPro" id="IPR056798">
    <property type="entry name" value="ADH_Fe_C"/>
</dbReference>
<feature type="domain" description="Alcohol dehydrogenase iron-type/glycerol dehydrogenase GldA" evidence="3">
    <location>
        <begin position="8"/>
        <end position="178"/>
    </location>
</feature>
<dbReference type="GO" id="GO:0046872">
    <property type="term" value="F:metal ion binding"/>
    <property type="evidence" value="ECO:0007669"/>
    <property type="project" value="InterPro"/>
</dbReference>
<dbReference type="PANTHER" id="PTHR11496">
    <property type="entry name" value="ALCOHOL DEHYDROGENASE"/>
    <property type="match status" value="1"/>
</dbReference>
<dbReference type="FunFam" id="3.40.50.1970:FF:000003">
    <property type="entry name" value="Alcohol dehydrogenase, iron-containing"/>
    <property type="match status" value="1"/>
</dbReference>
<keyword evidence="2" id="KW-0560">Oxidoreductase</keyword>
<dbReference type="EMBL" id="SAXT01000001">
    <property type="protein sequence ID" value="TXJ13654.1"/>
    <property type="molecule type" value="Genomic_DNA"/>
</dbReference>
<dbReference type="Gene3D" id="3.40.50.1970">
    <property type="match status" value="1"/>
</dbReference>
<feature type="domain" description="Fe-containing alcohol dehydrogenase-like C-terminal" evidence="4">
    <location>
        <begin position="189"/>
        <end position="385"/>
    </location>
</feature>
<sequence length="386" mass="42200">MNFNFYMPSRVIFGKGSLNNLHKQKLPGKKALIVTGGTSIKKFSYLKRLEEQLDKANISHILFDKILPNPIKEHVMEAAAIVKKEKCDFIIGIGGGSSIDSSKSIAIMSTNDGDYWDYIFGGTGKGKAIPNDPLPVVAITTTAGTGTEADPWTVITNGKEKIGFGYDKTYPFLSIVDPELMKTVPSKLTAYQGFDALFHSTEGYINKIANEMSDLFALKSIELIGKSLAKAVANGEDEEARENVAMANTLSGIVESVSSCTAEHSIEHALSAYYPKLEHGAGLIAISREYYSLIANSHDCDKKMIDMAKALGKKDASKPTDFVEALVELQKACKVDNIKLSDYGIKKEELPDIAKNSKFAMGGLYEIDPHNFSDEDILAVLEKSYK</sequence>
<evidence type="ECO:0000256" key="2">
    <source>
        <dbReference type="ARBA" id="ARBA00023002"/>
    </source>
</evidence>
<comment type="caution">
    <text evidence="5">The sequence shown here is derived from an EMBL/GenBank/DDBJ whole genome shotgun (WGS) entry which is preliminary data.</text>
</comment>
<dbReference type="CDD" id="cd08185">
    <property type="entry name" value="Fe-ADH-like"/>
    <property type="match status" value="1"/>
</dbReference>
<evidence type="ECO:0000259" key="3">
    <source>
        <dbReference type="Pfam" id="PF00465"/>
    </source>
</evidence>
<dbReference type="InterPro" id="IPR039697">
    <property type="entry name" value="Alcohol_dehydrogenase_Fe"/>
</dbReference>
<gene>
    <name evidence="5" type="ORF">EPJ80_02645</name>
</gene>
<dbReference type="SUPFAM" id="SSF56796">
    <property type="entry name" value="Dehydroquinate synthase-like"/>
    <property type="match status" value="1"/>
</dbReference>
<dbReference type="InterPro" id="IPR001670">
    <property type="entry name" value="ADH_Fe/GldA"/>
</dbReference>
<reference evidence="5 6" key="1">
    <citation type="journal article" date="1992" name="Lakartidningen">
        <title>[Penicillin V and not amoxicillin is the first choice preparation in acute otitis].</title>
        <authorList>
            <person name="Kamme C."/>
            <person name="Lundgren K."/>
            <person name="Prellner K."/>
        </authorList>
    </citation>
    <scope>NUCLEOTIDE SEQUENCE [LARGE SCALE GENOMIC DNA]</scope>
    <source>
        <strain evidence="5 6">W1</strain>
    </source>
</reference>
<dbReference type="Pfam" id="PF25137">
    <property type="entry name" value="ADH_Fe_C"/>
    <property type="match status" value="1"/>
</dbReference>
<evidence type="ECO:0000313" key="6">
    <source>
        <dbReference type="Proteomes" id="UP000325116"/>
    </source>
</evidence>
<dbReference type="AlphaFoldDB" id="A0A5C8CJV7"/>
<dbReference type="Gene3D" id="1.20.1090.10">
    <property type="entry name" value="Dehydroquinate synthase-like - alpha domain"/>
    <property type="match status" value="1"/>
</dbReference>
<dbReference type="RefSeq" id="WP_147757781.1">
    <property type="nucleotide sequence ID" value="NZ_SAXT01000001.1"/>
</dbReference>
<protein>
    <submittedName>
        <fullName evidence="5">Iron-containing alcohol dehydrogenase</fullName>
    </submittedName>
</protein>
<accession>A0A5C8CJV7</accession>
<dbReference type="GO" id="GO:0004022">
    <property type="term" value="F:alcohol dehydrogenase (NAD+) activity"/>
    <property type="evidence" value="ECO:0007669"/>
    <property type="project" value="TreeGrafter"/>
</dbReference>
<dbReference type="PANTHER" id="PTHR11496:SF104">
    <property type="entry name" value="3-DEOXY-ALPHA-D-MANNO-OCTULOSONATE 8-OXIDASE"/>
    <property type="match status" value="1"/>
</dbReference>
<evidence type="ECO:0000313" key="5">
    <source>
        <dbReference type="EMBL" id="TXJ13654.1"/>
    </source>
</evidence>
<evidence type="ECO:0000259" key="4">
    <source>
        <dbReference type="Pfam" id="PF25137"/>
    </source>
</evidence>
<proteinExistence type="inferred from homology"/>
<name>A0A5C8CJV7_9SPIR</name>
<dbReference type="Pfam" id="PF00465">
    <property type="entry name" value="Fe-ADH"/>
    <property type="match status" value="1"/>
</dbReference>
<dbReference type="Proteomes" id="UP000325116">
    <property type="component" value="Unassembled WGS sequence"/>
</dbReference>
<evidence type="ECO:0000256" key="1">
    <source>
        <dbReference type="ARBA" id="ARBA00007358"/>
    </source>
</evidence>
<organism evidence="5 6">
    <name type="scientific">Brachyspira aalborgi</name>
    <dbReference type="NCBI Taxonomy" id="29522"/>
    <lineage>
        <taxon>Bacteria</taxon>
        <taxon>Pseudomonadati</taxon>
        <taxon>Spirochaetota</taxon>
        <taxon>Spirochaetia</taxon>
        <taxon>Brachyspirales</taxon>
        <taxon>Brachyspiraceae</taxon>
        <taxon>Brachyspira</taxon>
    </lineage>
</organism>